<gene>
    <name evidence="1" type="ORF">QNN03_06160</name>
</gene>
<name>A0ABT7ITW5_9ACTN</name>
<keyword evidence="2" id="KW-1185">Reference proteome</keyword>
<sequence>MGASGWSYVTEYEGDVEAALGALHAREFQEEYGGEFASLEDLRQDEYLATEGTHSILDIYAVVATDKPPVATCLDDHGTLRPLALDRVVHHFGTERPTVERFRELIDAANEMNHEEFQRSLPNECRMRWTACYVTLYSEDKASHLGIFGFSGD</sequence>
<dbReference type="RefSeq" id="WP_093719916.1">
    <property type="nucleotide sequence ID" value="NZ_JASJUS010000004.1"/>
</dbReference>
<proteinExistence type="predicted"/>
<protein>
    <submittedName>
        <fullName evidence="1">Uncharacterized protein</fullName>
    </submittedName>
</protein>
<dbReference type="Proteomes" id="UP001241926">
    <property type="component" value="Unassembled WGS sequence"/>
</dbReference>
<evidence type="ECO:0000313" key="2">
    <source>
        <dbReference type="Proteomes" id="UP001241926"/>
    </source>
</evidence>
<accession>A0ABT7ITW5</accession>
<dbReference type="EMBL" id="JASJUS010000004">
    <property type="protein sequence ID" value="MDL2076021.1"/>
    <property type="molecule type" value="Genomic_DNA"/>
</dbReference>
<comment type="caution">
    <text evidence="1">The sequence shown here is derived from an EMBL/GenBank/DDBJ whole genome shotgun (WGS) entry which is preliminary data.</text>
</comment>
<evidence type="ECO:0000313" key="1">
    <source>
        <dbReference type="EMBL" id="MDL2076021.1"/>
    </source>
</evidence>
<organism evidence="1 2">
    <name type="scientific">Streptomyces fuscus</name>
    <dbReference type="NCBI Taxonomy" id="3048495"/>
    <lineage>
        <taxon>Bacteria</taxon>
        <taxon>Bacillati</taxon>
        <taxon>Actinomycetota</taxon>
        <taxon>Actinomycetes</taxon>
        <taxon>Kitasatosporales</taxon>
        <taxon>Streptomycetaceae</taxon>
        <taxon>Streptomyces</taxon>
    </lineage>
</organism>
<reference evidence="1 2" key="1">
    <citation type="submission" date="2023-05" db="EMBL/GenBank/DDBJ databases">
        <title>Streptomyces fuscus sp. nov., a brown-black pigment producing actinomyces isolated from dry sand of Sea duck farm.</title>
        <authorList>
            <person name="Xie J."/>
            <person name="Shen N."/>
        </authorList>
    </citation>
    <scope>NUCLEOTIDE SEQUENCE [LARGE SCALE GENOMIC DNA]</scope>
    <source>
        <strain evidence="1 2">GXMU-J15</strain>
    </source>
</reference>